<accession>A0AAN9KVJ8</accession>
<keyword evidence="1" id="KW-1133">Transmembrane helix</keyword>
<sequence length="119" mass="13333">MKFEEDMADLGKISVLIFIYIAVSPLVQQNDKSKPGMILVICFRRLDGAMHGGPNGSMELGCTLCFRSSNKLNGPIYYQQTMHANLDGHLLSSPTILWVPVFLISFSFPSCREWEMTVS</sequence>
<evidence type="ECO:0000256" key="1">
    <source>
        <dbReference type="SAM" id="Phobius"/>
    </source>
</evidence>
<dbReference type="EMBL" id="JAYMYQ010000006">
    <property type="protein sequence ID" value="KAK7324387.1"/>
    <property type="molecule type" value="Genomic_DNA"/>
</dbReference>
<dbReference type="AlphaFoldDB" id="A0AAN9KVJ8"/>
<keyword evidence="1" id="KW-0812">Transmembrane</keyword>
<proteinExistence type="predicted"/>
<keyword evidence="3" id="KW-1185">Reference proteome</keyword>
<protein>
    <submittedName>
        <fullName evidence="2">Uncharacterized protein</fullName>
    </submittedName>
</protein>
<evidence type="ECO:0000313" key="2">
    <source>
        <dbReference type="EMBL" id="KAK7324387.1"/>
    </source>
</evidence>
<keyword evidence="1" id="KW-0472">Membrane</keyword>
<dbReference type="Proteomes" id="UP001367508">
    <property type="component" value="Unassembled WGS sequence"/>
</dbReference>
<gene>
    <name evidence="2" type="ORF">VNO77_27922</name>
</gene>
<comment type="caution">
    <text evidence="2">The sequence shown here is derived from an EMBL/GenBank/DDBJ whole genome shotgun (WGS) entry which is preliminary data.</text>
</comment>
<organism evidence="2 3">
    <name type="scientific">Canavalia gladiata</name>
    <name type="common">Sword bean</name>
    <name type="synonym">Dolichos gladiatus</name>
    <dbReference type="NCBI Taxonomy" id="3824"/>
    <lineage>
        <taxon>Eukaryota</taxon>
        <taxon>Viridiplantae</taxon>
        <taxon>Streptophyta</taxon>
        <taxon>Embryophyta</taxon>
        <taxon>Tracheophyta</taxon>
        <taxon>Spermatophyta</taxon>
        <taxon>Magnoliopsida</taxon>
        <taxon>eudicotyledons</taxon>
        <taxon>Gunneridae</taxon>
        <taxon>Pentapetalae</taxon>
        <taxon>rosids</taxon>
        <taxon>fabids</taxon>
        <taxon>Fabales</taxon>
        <taxon>Fabaceae</taxon>
        <taxon>Papilionoideae</taxon>
        <taxon>50 kb inversion clade</taxon>
        <taxon>NPAAA clade</taxon>
        <taxon>indigoferoid/millettioid clade</taxon>
        <taxon>Phaseoleae</taxon>
        <taxon>Canavalia</taxon>
    </lineage>
</organism>
<feature type="transmembrane region" description="Helical" evidence="1">
    <location>
        <begin position="7"/>
        <end position="27"/>
    </location>
</feature>
<name>A0AAN9KVJ8_CANGL</name>
<evidence type="ECO:0000313" key="3">
    <source>
        <dbReference type="Proteomes" id="UP001367508"/>
    </source>
</evidence>
<reference evidence="2 3" key="1">
    <citation type="submission" date="2024-01" db="EMBL/GenBank/DDBJ databases">
        <title>The genomes of 5 underutilized Papilionoideae crops provide insights into root nodulation and disease resistanc.</title>
        <authorList>
            <person name="Jiang F."/>
        </authorList>
    </citation>
    <scope>NUCLEOTIDE SEQUENCE [LARGE SCALE GENOMIC DNA]</scope>
    <source>
        <strain evidence="2">LVBAO_FW01</strain>
        <tissue evidence="2">Leaves</tissue>
    </source>
</reference>